<dbReference type="InterPro" id="IPR017972">
    <property type="entry name" value="Cyt_P450_CS"/>
</dbReference>
<dbReference type="PROSITE" id="PS00086">
    <property type="entry name" value="CYTOCHROME_P450"/>
    <property type="match status" value="1"/>
</dbReference>
<dbReference type="InterPro" id="IPR002974">
    <property type="entry name" value="Cyt_P450_E_CYP52_ascomycetes"/>
</dbReference>
<dbReference type="GO" id="GO:0005506">
    <property type="term" value="F:iron ion binding"/>
    <property type="evidence" value="ECO:0007669"/>
    <property type="project" value="InterPro"/>
</dbReference>
<dbReference type="SUPFAM" id="SSF48264">
    <property type="entry name" value="Cytochrome P450"/>
    <property type="match status" value="1"/>
</dbReference>
<evidence type="ECO:0000256" key="1">
    <source>
        <dbReference type="ARBA" id="ARBA00001971"/>
    </source>
</evidence>
<dbReference type="PANTHER" id="PTHR24287:SF1">
    <property type="entry name" value="P450, PUTATIVE (EUROFUNG)-RELATED"/>
    <property type="match status" value="1"/>
</dbReference>
<keyword evidence="7 9" id="KW-0503">Monooxygenase</keyword>
<comment type="cofactor">
    <cofactor evidence="1 8">
        <name>heme</name>
        <dbReference type="ChEBI" id="CHEBI:30413"/>
    </cofactor>
</comment>
<dbReference type="PRINTS" id="PR00464">
    <property type="entry name" value="EP450II"/>
</dbReference>
<name>A0A6A6HAF0_VIRVR</name>
<dbReference type="InterPro" id="IPR001128">
    <property type="entry name" value="Cyt_P450"/>
</dbReference>
<evidence type="ECO:0000256" key="5">
    <source>
        <dbReference type="ARBA" id="ARBA00023002"/>
    </source>
</evidence>
<evidence type="ECO:0000256" key="6">
    <source>
        <dbReference type="ARBA" id="ARBA00023004"/>
    </source>
</evidence>
<dbReference type="AlphaFoldDB" id="A0A6A6HAF0"/>
<dbReference type="GO" id="GO:0020037">
    <property type="term" value="F:heme binding"/>
    <property type="evidence" value="ECO:0007669"/>
    <property type="project" value="InterPro"/>
</dbReference>
<dbReference type="InterPro" id="IPR047146">
    <property type="entry name" value="Cyt_P450_E_CYP52_fungi"/>
</dbReference>
<accession>A0A6A6HAF0</accession>
<organism evidence="10 11">
    <name type="scientific">Viridothelium virens</name>
    <name type="common">Speckled blister lichen</name>
    <name type="synonym">Trypethelium virens</name>
    <dbReference type="NCBI Taxonomy" id="1048519"/>
    <lineage>
        <taxon>Eukaryota</taxon>
        <taxon>Fungi</taxon>
        <taxon>Dikarya</taxon>
        <taxon>Ascomycota</taxon>
        <taxon>Pezizomycotina</taxon>
        <taxon>Dothideomycetes</taxon>
        <taxon>Dothideomycetes incertae sedis</taxon>
        <taxon>Trypetheliales</taxon>
        <taxon>Trypetheliaceae</taxon>
        <taxon>Viridothelium</taxon>
    </lineage>
</organism>
<evidence type="ECO:0000256" key="7">
    <source>
        <dbReference type="ARBA" id="ARBA00023033"/>
    </source>
</evidence>
<keyword evidence="11" id="KW-1185">Reference proteome</keyword>
<sequence>MVQNFVFALGALALFVSYRVLSSFIKTRRHASQSRELGCRSPPKLREQDFLGINTIKEILAASKGKRVPDLLVDRVKRVSTREGRRVDTFVQQQLLRQNVFTVDPKNVQAILATQFQDFGLGSLRRNNFLPLLGNGIFTADGEGWEHSRAMLRPNFAREQVADLDLEERHVQNLMLALPVDSKSWTEELDIQKLFFRITIDTATEFLFGESVDSQLINLPRKASSTSKSAHQEESVFATAFDNSQSWLAYRGQLGALSWLLNPKELQESNKQCHAFIDHFVELALKNTSSDGDNLEKGETKSRYVFLENLARQTRDPIEIRSQLLNILLAGRDTTASLLSWLFHFLIRHPNIQQTLRAEIIASFGPYSSPRNLSFAGLKNCTYLQWCLNETLRLYPVVPVNSRMAMRDTSIPRGGGPDGSAPVYVRKGDLVVYSVHVVHRRPDLWGPDFNEFKPERWSGKRAGWDYLPFNGGPRICLGQQLALTEAGYVTVRLLQRFGEVGMGSQEVVAESPKQNLTLTSCPNDGVWVRMKEAKE</sequence>
<protein>
    <submittedName>
        <fullName evidence="10">Cytochrome P450</fullName>
    </submittedName>
</protein>
<comment type="similarity">
    <text evidence="2 9">Belongs to the cytochrome P450 family.</text>
</comment>
<dbReference type="InterPro" id="IPR002402">
    <property type="entry name" value="Cyt_P450_E_grp-II"/>
</dbReference>
<reference evidence="10" key="1">
    <citation type="journal article" date="2020" name="Stud. Mycol.">
        <title>101 Dothideomycetes genomes: a test case for predicting lifestyles and emergence of pathogens.</title>
        <authorList>
            <person name="Haridas S."/>
            <person name="Albert R."/>
            <person name="Binder M."/>
            <person name="Bloem J."/>
            <person name="Labutti K."/>
            <person name="Salamov A."/>
            <person name="Andreopoulos B."/>
            <person name="Baker S."/>
            <person name="Barry K."/>
            <person name="Bills G."/>
            <person name="Bluhm B."/>
            <person name="Cannon C."/>
            <person name="Castanera R."/>
            <person name="Culley D."/>
            <person name="Daum C."/>
            <person name="Ezra D."/>
            <person name="Gonzalez J."/>
            <person name="Henrissat B."/>
            <person name="Kuo A."/>
            <person name="Liang C."/>
            <person name="Lipzen A."/>
            <person name="Lutzoni F."/>
            <person name="Magnuson J."/>
            <person name="Mondo S."/>
            <person name="Nolan M."/>
            <person name="Ohm R."/>
            <person name="Pangilinan J."/>
            <person name="Park H.-J."/>
            <person name="Ramirez L."/>
            <person name="Alfaro M."/>
            <person name="Sun H."/>
            <person name="Tritt A."/>
            <person name="Yoshinaga Y."/>
            <person name="Zwiers L.-H."/>
            <person name="Turgeon B."/>
            <person name="Goodwin S."/>
            <person name="Spatafora J."/>
            <person name="Crous P."/>
            <person name="Grigoriev I."/>
        </authorList>
    </citation>
    <scope>NUCLEOTIDE SEQUENCE</scope>
    <source>
        <strain evidence="10">Tuck. ex Michener</strain>
    </source>
</reference>
<evidence type="ECO:0000313" key="10">
    <source>
        <dbReference type="EMBL" id="KAF2234791.1"/>
    </source>
</evidence>
<evidence type="ECO:0000256" key="4">
    <source>
        <dbReference type="ARBA" id="ARBA00022723"/>
    </source>
</evidence>
<dbReference type="PRINTS" id="PR01239">
    <property type="entry name" value="EP450IICYP52"/>
</dbReference>
<dbReference type="CDD" id="cd11063">
    <property type="entry name" value="CYP52"/>
    <property type="match status" value="1"/>
</dbReference>
<dbReference type="Proteomes" id="UP000800092">
    <property type="component" value="Unassembled WGS sequence"/>
</dbReference>
<dbReference type="Gene3D" id="1.10.630.10">
    <property type="entry name" value="Cytochrome P450"/>
    <property type="match status" value="1"/>
</dbReference>
<evidence type="ECO:0000313" key="11">
    <source>
        <dbReference type="Proteomes" id="UP000800092"/>
    </source>
</evidence>
<dbReference type="OrthoDB" id="1470350at2759"/>
<keyword evidence="3 8" id="KW-0349">Heme</keyword>
<keyword evidence="4 8" id="KW-0479">Metal-binding</keyword>
<keyword evidence="6 8" id="KW-0408">Iron</keyword>
<evidence type="ECO:0000256" key="9">
    <source>
        <dbReference type="RuleBase" id="RU000461"/>
    </source>
</evidence>
<evidence type="ECO:0000256" key="8">
    <source>
        <dbReference type="PIRSR" id="PIRSR602402-1"/>
    </source>
</evidence>
<dbReference type="PRINTS" id="PR00385">
    <property type="entry name" value="P450"/>
</dbReference>
<dbReference type="PANTHER" id="PTHR24287">
    <property type="entry name" value="P450, PUTATIVE (EUROFUNG)-RELATED"/>
    <property type="match status" value="1"/>
</dbReference>
<dbReference type="InterPro" id="IPR036396">
    <property type="entry name" value="Cyt_P450_sf"/>
</dbReference>
<evidence type="ECO:0000256" key="2">
    <source>
        <dbReference type="ARBA" id="ARBA00010617"/>
    </source>
</evidence>
<dbReference type="GO" id="GO:0016712">
    <property type="term" value="F:oxidoreductase activity, acting on paired donors, with incorporation or reduction of molecular oxygen, reduced flavin or flavoprotein as one donor, and incorporation of one atom of oxygen"/>
    <property type="evidence" value="ECO:0007669"/>
    <property type="project" value="InterPro"/>
</dbReference>
<keyword evidence="5 9" id="KW-0560">Oxidoreductase</keyword>
<dbReference type="Pfam" id="PF00067">
    <property type="entry name" value="p450"/>
    <property type="match status" value="1"/>
</dbReference>
<feature type="binding site" description="axial binding residue" evidence="8">
    <location>
        <position position="476"/>
    </location>
    <ligand>
        <name>heme</name>
        <dbReference type="ChEBI" id="CHEBI:30413"/>
    </ligand>
    <ligandPart>
        <name>Fe</name>
        <dbReference type="ChEBI" id="CHEBI:18248"/>
    </ligandPart>
</feature>
<gene>
    <name evidence="10" type="ORF">EV356DRAFT_446210</name>
</gene>
<dbReference type="EMBL" id="ML991796">
    <property type="protein sequence ID" value="KAF2234791.1"/>
    <property type="molecule type" value="Genomic_DNA"/>
</dbReference>
<proteinExistence type="inferred from homology"/>
<evidence type="ECO:0000256" key="3">
    <source>
        <dbReference type="ARBA" id="ARBA00022617"/>
    </source>
</evidence>